<dbReference type="WBParaSite" id="Hba_10699">
    <property type="protein sequence ID" value="Hba_10699"/>
    <property type="gene ID" value="Hba_10699"/>
</dbReference>
<keyword evidence="1" id="KW-1185">Reference proteome</keyword>
<dbReference type="AlphaFoldDB" id="A0A1I7WZY1"/>
<sequence>MLENIVAWVLNNYIGEYLEDLNTDQLSVALLSVKSGLLGKLTLSVPIAHIRSEPWTLKVSYLFN</sequence>
<protein>
    <submittedName>
        <fullName evidence="2">Chorein_N domain-containing protein</fullName>
    </submittedName>
</protein>
<dbReference type="Proteomes" id="UP000095283">
    <property type="component" value="Unplaced"/>
</dbReference>
<evidence type="ECO:0000313" key="2">
    <source>
        <dbReference type="WBParaSite" id="Hba_10699"/>
    </source>
</evidence>
<name>A0A1I7WZY1_HETBA</name>
<accession>A0A1I7WZY1</accession>
<proteinExistence type="predicted"/>
<organism evidence="1 2">
    <name type="scientific">Heterorhabditis bacteriophora</name>
    <name type="common">Entomopathogenic nematode worm</name>
    <dbReference type="NCBI Taxonomy" id="37862"/>
    <lineage>
        <taxon>Eukaryota</taxon>
        <taxon>Metazoa</taxon>
        <taxon>Ecdysozoa</taxon>
        <taxon>Nematoda</taxon>
        <taxon>Chromadorea</taxon>
        <taxon>Rhabditida</taxon>
        <taxon>Rhabditina</taxon>
        <taxon>Rhabditomorpha</taxon>
        <taxon>Strongyloidea</taxon>
        <taxon>Heterorhabditidae</taxon>
        <taxon>Heterorhabditis</taxon>
    </lineage>
</organism>
<reference evidence="2" key="1">
    <citation type="submission" date="2016-11" db="UniProtKB">
        <authorList>
            <consortium name="WormBaseParasite"/>
        </authorList>
    </citation>
    <scope>IDENTIFICATION</scope>
</reference>
<evidence type="ECO:0000313" key="1">
    <source>
        <dbReference type="Proteomes" id="UP000095283"/>
    </source>
</evidence>